<dbReference type="EMBL" id="JMSN01000019">
    <property type="protein sequence ID" value="KDN50369.1"/>
    <property type="molecule type" value="Genomic_DNA"/>
</dbReference>
<feature type="region of interest" description="Disordered" evidence="1">
    <location>
        <begin position="321"/>
        <end position="353"/>
    </location>
</feature>
<dbReference type="HOGENOM" id="CLU_714068_0_0_1"/>
<organism evidence="2 3">
    <name type="scientific">Tilletiaria anomala (strain ATCC 24038 / CBS 436.72 / UBC 951)</name>
    <dbReference type="NCBI Taxonomy" id="1037660"/>
    <lineage>
        <taxon>Eukaryota</taxon>
        <taxon>Fungi</taxon>
        <taxon>Dikarya</taxon>
        <taxon>Basidiomycota</taxon>
        <taxon>Ustilaginomycotina</taxon>
        <taxon>Exobasidiomycetes</taxon>
        <taxon>Georgefischeriales</taxon>
        <taxon>Tilletiariaceae</taxon>
        <taxon>Tilletiaria</taxon>
    </lineage>
</organism>
<dbReference type="Proteomes" id="UP000027361">
    <property type="component" value="Unassembled WGS sequence"/>
</dbReference>
<dbReference type="RefSeq" id="XP_013244494.1">
    <property type="nucleotide sequence ID" value="XM_013389040.1"/>
</dbReference>
<feature type="compositionally biased region" description="Basic and acidic residues" evidence="1">
    <location>
        <begin position="57"/>
        <end position="71"/>
    </location>
</feature>
<keyword evidence="3" id="KW-1185">Reference proteome</keyword>
<reference evidence="2 3" key="1">
    <citation type="submission" date="2014-05" db="EMBL/GenBank/DDBJ databases">
        <title>Draft genome sequence of a rare smut relative, Tilletiaria anomala UBC 951.</title>
        <authorList>
            <consortium name="DOE Joint Genome Institute"/>
            <person name="Toome M."/>
            <person name="Kuo A."/>
            <person name="Henrissat B."/>
            <person name="Lipzen A."/>
            <person name="Tritt A."/>
            <person name="Yoshinaga Y."/>
            <person name="Zane M."/>
            <person name="Barry K."/>
            <person name="Grigoriev I.V."/>
            <person name="Spatafora J.W."/>
            <person name="Aimea M.C."/>
        </authorList>
    </citation>
    <scope>NUCLEOTIDE SEQUENCE [LARGE SCALE GENOMIC DNA]</scope>
    <source>
        <strain evidence="2 3">UBC 951</strain>
    </source>
</reference>
<feature type="compositionally biased region" description="Basic and acidic residues" evidence="1">
    <location>
        <begin position="8"/>
        <end position="39"/>
    </location>
</feature>
<name>A0A066WH59_TILAU</name>
<proteinExistence type="predicted"/>
<dbReference type="AlphaFoldDB" id="A0A066WH59"/>
<dbReference type="Gene3D" id="6.10.140.1020">
    <property type="match status" value="1"/>
</dbReference>
<gene>
    <name evidence="2" type="ORF">K437DRAFT_267276</name>
</gene>
<evidence type="ECO:0000256" key="1">
    <source>
        <dbReference type="SAM" id="MobiDB-lite"/>
    </source>
</evidence>
<sequence length="387" mass="42077">MIPFAESDCVKRGLNDAQSDEHVGHRTEEPQGKRLRLDESPSGDVTPRSLAEQPHTSTDEAKLDHAQKEQEMESTEQTLDHHVKGTLQYAHLSLQSGCSTATSANASKVTAQPSFVSPVKPSAVRSRLTKPFRSPLVKSSTVSNSSSAAPSDRAINLHGGAVHSSPKNTRVINYGKLSTTGIDGSPPVPSNYRFLRAASKGAEATTRGKDTELEQLQLRIRRLKQAIKYLGEDNDKPLQESIDLWRAKGQEAASELFNKFPPPDPDAETRASFASTRSGGYGIHGFGDEEKSTPGSGGRLADSWGWSSHPQPAAYNEAYGLEEAEESRKEAEEQLQEGEGDGESCATNGSRGQRSMKTAWNIGYMLEKIGLPKAILRWDDTAEDFVS</sequence>
<dbReference type="InParanoid" id="A0A066WH59"/>
<feature type="region of interest" description="Disordered" evidence="1">
    <location>
        <begin position="1"/>
        <end position="78"/>
    </location>
</feature>
<feature type="region of interest" description="Disordered" evidence="1">
    <location>
        <begin position="256"/>
        <end position="307"/>
    </location>
</feature>
<accession>A0A066WH59</accession>
<feature type="region of interest" description="Disordered" evidence="1">
    <location>
        <begin position="135"/>
        <end position="162"/>
    </location>
</feature>
<comment type="caution">
    <text evidence="2">The sequence shown here is derived from an EMBL/GenBank/DDBJ whole genome shotgun (WGS) entry which is preliminary data.</text>
</comment>
<feature type="compositionally biased region" description="Acidic residues" evidence="1">
    <location>
        <begin position="333"/>
        <end position="342"/>
    </location>
</feature>
<protein>
    <submittedName>
        <fullName evidence="2">Uncharacterized protein</fullName>
    </submittedName>
</protein>
<dbReference type="GeneID" id="25265917"/>
<evidence type="ECO:0000313" key="3">
    <source>
        <dbReference type="Proteomes" id="UP000027361"/>
    </source>
</evidence>
<evidence type="ECO:0000313" key="2">
    <source>
        <dbReference type="EMBL" id="KDN50369.1"/>
    </source>
</evidence>
<feature type="compositionally biased region" description="Low complexity" evidence="1">
    <location>
        <begin position="135"/>
        <end position="151"/>
    </location>
</feature>